<keyword evidence="5 8" id="KW-0645">Protease</keyword>
<dbReference type="GO" id="GO:0005886">
    <property type="term" value="C:plasma membrane"/>
    <property type="evidence" value="ECO:0007669"/>
    <property type="project" value="UniProtKB-SubCell"/>
</dbReference>
<evidence type="ECO:0000256" key="2">
    <source>
        <dbReference type="ARBA" id="ARBA00004401"/>
    </source>
</evidence>
<keyword evidence="11" id="KW-1185">Reference proteome</keyword>
<comment type="catalytic activity">
    <reaction evidence="1 8">
        <text>Cleavage of hydrophobic, N-terminal signal or leader sequences from secreted and periplasmic proteins.</text>
        <dbReference type="EC" id="3.4.21.89"/>
    </reaction>
</comment>
<dbReference type="InterPro" id="IPR036286">
    <property type="entry name" value="LexA/Signal_pep-like_sf"/>
</dbReference>
<evidence type="ECO:0000313" key="10">
    <source>
        <dbReference type="EMBL" id="MCQ8771699.1"/>
    </source>
</evidence>
<evidence type="ECO:0000256" key="3">
    <source>
        <dbReference type="ARBA" id="ARBA00009370"/>
    </source>
</evidence>
<accession>A0A9X2LIS8</accession>
<dbReference type="GO" id="GO:0004252">
    <property type="term" value="F:serine-type endopeptidase activity"/>
    <property type="evidence" value="ECO:0007669"/>
    <property type="project" value="InterPro"/>
</dbReference>
<proteinExistence type="inferred from homology"/>
<dbReference type="AlphaFoldDB" id="A0A9X2LIS8"/>
<dbReference type="GO" id="GO:0006465">
    <property type="term" value="P:signal peptide processing"/>
    <property type="evidence" value="ECO:0007669"/>
    <property type="project" value="InterPro"/>
</dbReference>
<evidence type="ECO:0000256" key="1">
    <source>
        <dbReference type="ARBA" id="ARBA00000677"/>
    </source>
</evidence>
<keyword evidence="6 8" id="KW-0378">Hydrolase</keyword>
<dbReference type="InterPro" id="IPR019757">
    <property type="entry name" value="Pept_S26A_signal_pept_1_Lys-AS"/>
</dbReference>
<dbReference type="Proteomes" id="UP001142374">
    <property type="component" value="Unassembled WGS sequence"/>
</dbReference>
<evidence type="ECO:0000256" key="4">
    <source>
        <dbReference type="ARBA" id="ARBA00013208"/>
    </source>
</evidence>
<evidence type="ECO:0000259" key="9">
    <source>
        <dbReference type="Pfam" id="PF10502"/>
    </source>
</evidence>
<dbReference type="PROSITE" id="PS00501">
    <property type="entry name" value="SPASE_I_1"/>
    <property type="match status" value="1"/>
</dbReference>
<gene>
    <name evidence="10" type="ORF">NQU55_18305</name>
</gene>
<feature type="domain" description="Peptidase S26" evidence="9">
    <location>
        <begin position="126"/>
        <end position="163"/>
    </location>
</feature>
<dbReference type="GO" id="GO:0009003">
    <property type="term" value="F:signal peptidase activity"/>
    <property type="evidence" value="ECO:0007669"/>
    <property type="project" value="UniProtKB-EC"/>
</dbReference>
<dbReference type="InterPro" id="IPR000223">
    <property type="entry name" value="Pept_S26A_signal_pept_1"/>
</dbReference>
<dbReference type="RefSeq" id="WP_168091079.1">
    <property type="nucleotide sequence ID" value="NZ_JAATER010000012.1"/>
</dbReference>
<dbReference type="Gene3D" id="2.10.109.10">
    <property type="entry name" value="Umud Fragment, subunit A"/>
    <property type="match status" value="1"/>
</dbReference>
<name>A0A9X2LIS8_9ACTN</name>
<dbReference type="PRINTS" id="PR00727">
    <property type="entry name" value="LEADERPTASE"/>
</dbReference>
<evidence type="ECO:0000256" key="8">
    <source>
        <dbReference type="RuleBase" id="RU003993"/>
    </source>
</evidence>
<comment type="similarity">
    <text evidence="3">Belongs to the peptidase S26 family.</text>
</comment>
<evidence type="ECO:0000313" key="11">
    <source>
        <dbReference type="Proteomes" id="UP001142374"/>
    </source>
</evidence>
<comment type="caution">
    <text evidence="10">The sequence shown here is derived from an EMBL/GenBank/DDBJ whole genome shotgun (WGS) entry which is preliminary data.</text>
</comment>
<evidence type="ECO:0000256" key="5">
    <source>
        <dbReference type="ARBA" id="ARBA00022670"/>
    </source>
</evidence>
<comment type="subcellular location">
    <subcellularLocation>
        <location evidence="2">Cell membrane</location>
        <topology evidence="2">Single-pass type II membrane protein</topology>
    </subcellularLocation>
</comment>
<organism evidence="10 11">
    <name type="scientific">Streptomyces telluris</name>
    <dbReference type="NCBI Taxonomy" id="2720021"/>
    <lineage>
        <taxon>Bacteria</taxon>
        <taxon>Bacillati</taxon>
        <taxon>Actinomycetota</taxon>
        <taxon>Actinomycetes</taxon>
        <taxon>Kitasatosporales</taxon>
        <taxon>Streptomycetaceae</taxon>
        <taxon>Streptomyces</taxon>
    </lineage>
</organism>
<dbReference type="EC" id="3.4.21.89" evidence="4 8"/>
<dbReference type="PANTHER" id="PTHR43390">
    <property type="entry name" value="SIGNAL PEPTIDASE I"/>
    <property type="match status" value="1"/>
</dbReference>
<dbReference type="PROSITE" id="PS00760">
    <property type="entry name" value="SPASE_I_2"/>
    <property type="match status" value="1"/>
</dbReference>
<dbReference type="InterPro" id="IPR019533">
    <property type="entry name" value="Peptidase_S26"/>
</dbReference>
<feature type="domain" description="Peptidase S26" evidence="9">
    <location>
        <begin position="25"/>
        <end position="114"/>
    </location>
</feature>
<feature type="active site" evidence="7">
    <location>
        <position position="46"/>
    </location>
</feature>
<dbReference type="InterPro" id="IPR019756">
    <property type="entry name" value="Pept_S26A_signal_pept_1_Ser-AS"/>
</dbReference>
<dbReference type="SUPFAM" id="SSF51306">
    <property type="entry name" value="LexA/Signal peptidase"/>
    <property type="match status" value="1"/>
</dbReference>
<evidence type="ECO:0000256" key="6">
    <source>
        <dbReference type="ARBA" id="ARBA00022801"/>
    </source>
</evidence>
<dbReference type="PANTHER" id="PTHR43390:SF1">
    <property type="entry name" value="CHLOROPLAST PROCESSING PEPTIDASE"/>
    <property type="match status" value="1"/>
</dbReference>
<evidence type="ECO:0000256" key="7">
    <source>
        <dbReference type="PIRSR" id="PIRSR600223-1"/>
    </source>
</evidence>
<feature type="active site" evidence="7">
    <location>
        <position position="104"/>
    </location>
</feature>
<dbReference type="Pfam" id="PF10502">
    <property type="entry name" value="Peptidase_S26"/>
    <property type="match status" value="2"/>
</dbReference>
<reference evidence="10" key="1">
    <citation type="submission" date="2022-06" db="EMBL/GenBank/DDBJ databases">
        <title>WGS of actinobacteria.</title>
        <authorList>
            <person name="Thawai C."/>
        </authorList>
    </citation>
    <scope>NUCLEOTIDE SEQUENCE</scope>
    <source>
        <strain evidence="10">AA8</strain>
    </source>
</reference>
<sequence>MRAGPVLSGRLRGAAAVAAGAALGAALGAAVCLTRGLVVVTVRGTSMAPAFRDGDRVLVRRGPRPAVGRVVVAERPAGGGTWPRPPVGAGAGAAGVHGRDWLIKRVAALPGDLVPLDCVPALATAPEQRVPPGKVILLGDNGRVSFDSREVGYFPLERVLGTVLRRR</sequence>
<protein>
    <recommendedName>
        <fullName evidence="4 8">Signal peptidase I</fullName>
        <ecNumber evidence="4 8">3.4.21.89</ecNumber>
    </recommendedName>
</protein>
<dbReference type="CDD" id="cd06462">
    <property type="entry name" value="Peptidase_S24_S26"/>
    <property type="match status" value="1"/>
</dbReference>
<dbReference type="EMBL" id="JANIID010000015">
    <property type="protein sequence ID" value="MCQ8771699.1"/>
    <property type="molecule type" value="Genomic_DNA"/>
</dbReference>